<organism evidence="1 2">
    <name type="scientific">Kitasatospora cystarginea</name>
    <dbReference type="NCBI Taxonomy" id="58350"/>
    <lineage>
        <taxon>Bacteria</taxon>
        <taxon>Bacillati</taxon>
        <taxon>Actinomycetota</taxon>
        <taxon>Actinomycetes</taxon>
        <taxon>Kitasatosporales</taxon>
        <taxon>Streptomycetaceae</taxon>
        <taxon>Kitasatospora</taxon>
    </lineage>
</organism>
<dbReference type="EMBL" id="BAAATR010000002">
    <property type="protein sequence ID" value="GAA2229393.1"/>
    <property type="molecule type" value="Genomic_DNA"/>
</dbReference>
<dbReference type="PANTHER" id="PTHR47691">
    <property type="entry name" value="REGULATOR-RELATED"/>
    <property type="match status" value="1"/>
</dbReference>
<evidence type="ECO:0000313" key="2">
    <source>
        <dbReference type="Proteomes" id="UP001500305"/>
    </source>
</evidence>
<accession>A0ABN3DF48</accession>
<dbReference type="Gene3D" id="1.25.40.10">
    <property type="entry name" value="Tetratricopeptide repeat domain"/>
    <property type="match status" value="1"/>
</dbReference>
<dbReference type="PANTHER" id="PTHR47691:SF3">
    <property type="entry name" value="HTH-TYPE TRANSCRIPTIONAL REGULATOR RV0890C-RELATED"/>
    <property type="match status" value="1"/>
</dbReference>
<evidence type="ECO:0000313" key="1">
    <source>
        <dbReference type="EMBL" id="GAA2229393.1"/>
    </source>
</evidence>
<keyword evidence="2" id="KW-1185">Reference proteome</keyword>
<name>A0ABN3DF48_9ACTN</name>
<reference evidence="1 2" key="1">
    <citation type="journal article" date="2019" name="Int. J. Syst. Evol. Microbiol.">
        <title>The Global Catalogue of Microorganisms (GCM) 10K type strain sequencing project: providing services to taxonomists for standard genome sequencing and annotation.</title>
        <authorList>
            <consortium name="The Broad Institute Genomics Platform"/>
            <consortium name="The Broad Institute Genome Sequencing Center for Infectious Disease"/>
            <person name="Wu L."/>
            <person name="Ma J."/>
        </authorList>
    </citation>
    <scope>NUCLEOTIDE SEQUENCE [LARGE SCALE GENOMIC DNA]</scope>
    <source>
        <strain evidence="1 2">JCM 7356</strain>
    </source>
</reference>
<sequence>MAAARAASMTAVPLSVLADQLDGGALGMLSAGDEVSSVRNVLSWSYLRLPEPAARVFRFLGLHPGPEITAAAAAALADVPLSEAVPLVGELAAMNLVAERAPGRFSMHGLLRAFAAELLADETDGPVRAAAEHRLYDYYLRWAIAADRSYTALPIDVESDHVPLPPGLEPPGFTDRDAGLAWMAAEQQVLTTLVSHAAGHGADAYAWRLAASQSCGLTIRGRYDEELRLSRMALAAAKRLDDPMAQACSYFQIGRSLTAMGEILTARFQLHRALRLFRAVDAAGRIGEVHRTLATCA</sequence>
<dbReference type="Proteomes" id="UP001500305">
    <property type="component" value="Unassembled WGS sequence"/>
</dbReference>
<proteinExistence type="predicted"/>
<protein>
    <submittedName>
        <fullName evidence="1">Uncharacterized protein</fullName>
    </submittedName>
</protein>
<comment type="caution">
    <text evidence="1">The sequence shown here is derived from an EMBL/GenBank/DDBJ whole genome shotgun (WGS) entry which is preliminary data.</text>
</comment>
<dbReference type="InterPro" id="IPR011990">
    <property type="entry name" value="TPR-like_helical_dom_sf"/>
</dbReference>
<dbReference type="RefSeq" id="WP_344634653.1">
    <property type="nucleotide sequence ID" value="NZ_BAAATR010000002.1"/>
</dbReference>
<gene>
    <name evidence="1" type="ORF">GCM10010430_06650</name>
</gene>